<evidence type="ECO:0000259" key="2">
    <source>
        <dbReference type="PROSITE" id="PS50983"/>
    </source>
</evidence>
<organism evidence="3 5">
    <name type="scientific">Vibrio tasmaniensis</name>
    <dbReference type="NCBI Taxonomy" id="212663"/>
    <lineage>
        <taxon>Bacteria</taxon>
        <taxon>Pseudomonadati</taxon>
        <taxon>Pseudomonadota</taxon>
        <taxon>Gammaproteobacteria</taxon>
        <taxon>Vibrionales</taxon>
        <taxon>Vibrionaceae</taxon>
        <taxon>Vibrio</taxon>
    </lineage>
</organism>
<keyword evidence="1" id="KW-0732">Signal</keyword>
<evidence type="ECO:0000256" key="1">
    <source>
        <dbReference type="SAM" id="SignalP"/>
    </source>
</evidence>
<dbReference type="Proteomes" id="UP000235579">
    <property type="component" value="Unassembled WGS sequence"/>
</dbReference>
<dbReference type="Proteomes" id="UP000308018">
    <property type="component" value="Unassembled WGS sequence"/>
</dbReference>
<reference evidence="5" key="1">
    <citation type="submission" date="2016-07" db="EMBL/GenBank/DDBJ databases">
        <title>Nontailed viruses are major unrecognized killers of bacteria in the ocean.</title>
        <authorList>
            <person name="Kauffman K."/>
            <person name="Hussain F."/>
            <person name="Yang J."/>
            <person name="Arevalo P."/>
            <person name="Brown J."/>
            <person name="Cutler M."/>
            <person name="Kelly L."/>
            <person name="Polz M.F."/>
        </authorList>
    </citation>
    <scope>NUCLEOTIDE SEQUENCE [LARGE SCALE GENOMIC DNA]</scope>
    <source>
        <strain evidence="5">10N.222.48.A2</strain>
    </source>
</reference>
<dbReference type="PANTHER" id="PTHR30535">
    <property type="entry name" value="VITAMIN B12-BINDING PROTEIN"/>
    <property type="match status" value="1"/>
</dbReference>
<comment type="caution">
    <text evidence="3">The sequence shown here is derived from an EMBL/GenBank/DDBJ whole genome shotgun (WGS) entry which is preliminary data.</text>
</comment>
<reference evidence="3" key="3">
    <citation type="journal article" date="2018" name="Nature">
        <title>A major lineage of non-tailed dsDNA viruses as unrecognized killers of marine bacteria.</title>
        <authorList>
            <person name="Kauffman K.M."/>
            <person name="Hussain F.A."/>
            <person name="Yang J."/>
            <person name="Arevalo P."/>
            <person name="Brown J.M."/>
            <person name="Chang W.K."/>
            <person name="VanInsberghe D."/>
            <person name="Elsherbini J."/>
            <person name="Sharma R.S."/>
            <person name="Cutler M.B."/>
            <person name="Kelly L."/>
            <person name="Polz M.F."/>
        </authorList>
    </citation>
    <scope>NUCLEOTIDE SEQUENCE</scope>
    <source>
        <strain evidence="3">10N.222.48.A2</strain>
    </source>
</reference>
<dbReference type="InterPro" id="IPR002491">
    <property type="entry name" value="ABC_transptr_periplasmic_BD"/>
</dbReference>
<reference evidence="3" key="2">
    <citation type="submission" date="2016-07" db="EMBL/GenBank/DDBJ databases">
        <authorList>
            <person name="Wan K."/>
            <person name="Booth B."/>
            <person name="Spirohn K."/>
            <person name="Hao T."/>
            <person name="Hu Y."/>
            <person name="Calderwood M."/>
            <person name="Hill D."/>
            <person name="Mohr S."/>
            <person name="Vidal M."/>
            <person name="Celniker S."/>
            <person name="Perrimon N."/>
        </authorList>
    </citation>
    <scope>NUCLEOTIDE SEQUENCE</scope>
    <source>
        <strain evidence="3">10N.222.48.A2</strain>
    </source>
</reference>
<feature type="domain" description="Fe/B12 periplasmic-binding" evidence="2">
    <location>
        <begin position="36"/>
        <end position="343"/>
    </location>
</feature>
<feature type="signal peptide" evidence="1">
    <location>
        <begin position="1"/>
        <end position="22"/>
    </location>
</feature>
<protein>
    <submittedName>
        <fullName evidence="3">ABC transporter substrate-binding protein</fullName>
    </submittedName>
</protein>
<dbReference type="PANTHER" id="PTHR30535:SF34">
    <property type="entry name" value="MOLYBDATE-BINDING PROTEIN MOLA"/>
    <property type="match status" value="1"/>
</dbReference>
<sequence length="374" mass="42297">MKGHLLKVKALFLATLALGDMASASTALQFKDVLGRNISLEKPAEKIFLGFYFEDYLAIAGPDAYKKVAIFPRHSWKDYRQSQWTTYKKIIPELETIIDSGSLYTGTFDFEKLLLTKPDVALLAAWQYQSLGEKVEILEKNGIRVVVVDFNAQTLEKHVISTRVIGRVMGTEGRASSIATEYENTVNMVKQRVTRHLENHTARRVYVEAGTGGPNEYGKSYSTTMWGNLLTMAGADNLAHGMFEGSAHLTPEYILSQDPEVIFISGAHWVKHNDSALLGFNSTMEEAQTRYRPYLNRAGWNQLTAVKNGDVYGIYHSGTRTIYDHVFLLYLAKSIYPEAFKDIEPKKLHQEFFRNYMPQALKGTFMIQVGVTHE</sequence>
<dbReference type="RefSeq" id="WP_016800125.1">
    <property type="nucleotide sequence ID" value="NZ_MDBG01000171.1"/>
</dbReference>
<dbReference type="InterPro" id="IPR050902">
    <property type="entry name" value="ABC_Transporter_SBP"/>
</dbReference>
<dbReference type="Gene3D" id="3.40.50.1980">
    <property type="entry name" value="Nitrogenase molybdenum iron protein domain"/>
    <property type="match status" value="2"/>
</dbReference>
<feature type="chain" id="PRO_5043159570" evidence="1">
    <location>
        <begin position="23"/>
        <end position="374"/>
    </location>
</feature>
<reference evidence="4 6" key="4">
    <citation type="submission" date="2019-04" db="EMBL/GenBank/DDBJ databases">
        <title>A reverse ecology approach based on a biological definition of microbial populations.</title>
        <authorList>
            <person name="Arevalo P."/>
            <person name="Vaninsberghe D."/>
            <person name="Elsherbini J."/>
            <person name="Gore J."/>
            <person name="Polz M."/>
        </authorList>
    </citation>
    <scope>NUCLEOTIDE SEQUENCE [LARGE SCALE GENOMIC DNA]</scope>
    <source>
        <strain evidence="4 6">10N.222.45.A8</strain>
    </source>
</reference>
<evidence type="ECO:0000313" key="6">
    <source>
        <dbReference type="Proteomes" id="UP000308018"/>
    </source>
</evidence>
<proteinExistence type="predicted"/>
<evidence type="ECO:0000313" key="5">
    <source>
        <dbReference type="Proteomes" id="UP000235579"/>
    </source>
</evidence>
<gene>
    <name evidence="3" type="ORF">BCS92_02050</name>
    <name evidence="4" type="ORF">FC057_24660</name>
</gene>
<evidence type="ECO:0000313" key="3">
    <source>
        <dbReference type="EMBL" id="PMP13157.1"/>
    </source>
</evidence>
<dbReference type="EMBL" id="SYVV01000083">
    <property type="protein sequence ID" value="TKG26135.1"/>
    <property type="molecule type" value="Genomic_DNA"/>
</dbReference>
<dbReference type="SUPFAM" id="SSF53807">
    <property type="entry name" value="Helical backbone' metal receptor"/>
    <property type="match status" value="1"/>
</dbReference>
<dbReference type="PROSITE" id="PS50983">
    <property type="entry name" value="FE_B12_PBP"/>
    <property type="match status" value="1"/>
</dbReference>
<dbReference type="EMBL" id="MDBP01000047">
    <property type="protein sequence ID" value="PMP13157.1"/>
    <property type="molecule type" value="Genomic_DNA"/>
</dbReference>
<evidence type="ECO:0000313" key="4">
    <source>
        <dbReference type="EMBL" id="TKG26135.1"/>
    </source>
</evidence>
<accession>A0A2N7NG84</accession>
<dbReference type="Pfam" id="PF01497">
    <property type="entry name" value="Peripla_BP_2"/>
    <property type="match status" value="1"/>
</dbReference>
<dbReference type="AlphaFoldDB" id="A0A2N7NG84"/>
<name>A0A2N7NG84_9VIBR</name>